<evidence type="ECO:0000313" key="12">
    <source>
        <dbReference type="Proteomes" id="UP000011777"/>
    </source>
</evidence>
<evidence type="ECO:0000256" key="6">
    <source>
        <dbReference type="ARBA" id="ARBA00023006"/>
    </source>
</evidence>
<dbReference type="Pfam" id="PF00787">
    <property type="entry name" value="PX"/>
    <property type="match status" value="1"/>
</dbReference>
<dbReference type="GO" id="GO:0010008">
    <property type="term" value="C:endosome membrane"/>
    <property type="evidence" value="ECO:0007669"/>
    <property type="project" value="UniProtKB-SubCell"/>
</dbReference>
<feature type="region of interest" description="Disordered" evidence="9">
    <location>
        <begin position="252"/>
        <end position="277"/>
    </location>
</feature>
<dbReference type="STRING" id="1245528.M3J8B5"/>
<keyword evidence="6" id="KW-0072">Autophagy</keyword>
<dbReference type="InterPro" id="IPR051079">
    <property type="entry name" value="Sorting_Nexin_Autophagy"/>
</dbReference>
<comment type="subcellular location">
    <subcellularLocation>
        <location evidence="1">Endosome membrane</location>
        <topology evidence="1">Peripheral membrane protein</topology>
    </subcellularLocation>
</comment>
<gene>
    <name evidence="11" type="ORF">G210_1103</name>
</gene>
<evidence type="ECO:0000313" key="11">
    <source>
        <dbReference type="EMBL" id="EMG48343.1"/>
    </source>
</evidence>
<keyword evidence="12" id="KW-1185">Reference proteome</keyword>
<name>M3J8B5_CANMX</name>
<feature type="compositionally biased region" description="Low complexity" evidence="9">
    <location>
        <begin position="119"/>
        <end position="131"/>
    </location>
</feature>
<accession>M3J8B5</accession>
<protein>
    <recommendedName>
        <fullName evidence="10">PX domain-containing protein</fullName>
    </recommendedName>
</protein>
<evidence type="ECO:0000259" key="10">
    <source>
        <dbReference type="PROSITE" id="PS50195"/>
    </source>
</evidence>
<evidence type="ECO:0000256" key="7">
    <source>
        <dbReference type="ARBA" id="ARBA00023121"/>
    </source>
</evidence>
<dbReference type="Gene3D" id="3.30.1520.10">
    <property type="entry name" value="Phox-like domain"/>
    <property type="match status" value="1"/>
</dbReference>
<dbReference type="InterPro" id="IPR036871">
    <property type="entry name" value="PX_dom_sf"/>
</dbReference>
<feature type="compositionally biased region" description="Low complexity" evidence="9">
    <location>
        <begin position="585"/>
        <end position="594"/>
    </location>
</feature>
<dbReference type="EMBL" id="AOGT01001153">
    <property type="protein sequence ID" value="EMG48343.1"/>
    <property type="molecule type" value="Genomic_DNA"/>
</dbReference>
<keyword evidence="4" id="KW-0967">Endosome</keyword>
<evidence type="ECO:0000256" key="4">
    <source>
        <dbReference type="ARBA" id="ARBA00022753"/>
    </source>
</evidence>
<feature type="compositionally biased region" description="Polar residues" evidence="9">
    <location>
        <begin position="547"/>
        <end position="562"/>
    </location>
</feature>
<feature type="compositionally biased region" description="Polar residues" evidence="9">
    <location>
        <begin position="12"/>
        <end position="25"/>
    </location>
</feature>
<keyword evidence="7" id="KW-0446">Lipid-binding</keyword>
<evidence type="ECO:0000256" key="3">
    <source>
        <dbReference type="ARBA" id="ARBA00022448"/>
    </source>
</evidence>
<dbReference type="Gene3D" id="1.20.1270.60">
    <property type="entry name" value="Arfaptin homology (AH) domain/BAR domain"/>
    <property type="match status" value="1"/>
</dbReference>
<dbReference type="HOGENOM" id="CLU_014456_2_1_1"/>
<dbReference type="PANTHER" id="PTHR46979:SF2">
    <property type="entry name" value="SORTING NEXIN-41"/>
    <property type="match status" value="1"/>
</dbReference>
<feature type="compositionally biased region" description="Basic and acidic residues" evidence="9">
    <location>
        <begin position="1"/>
        <end position="11"/>
    </location>
</feature>
<dbReference type="AlphaFoldDB" id="M3J8B5"/>
<reference evidence="11 12" key="1">
    <citation type="submission" date="2013-02" db="EMBL/GenBank/DDBJ databases">
        <title>Genome sequence of Candida maltosa Xu316, a potential industrial strain for xylitol and ethanol production.</title>
        <authorList>
            <person name="Yu J."/>
            <person name="Wang Q."/>
            <person name="Geng X."/>
            <person name="Bao W."/>
            <person name="He P."/>
            <person name="Cai J."/>
        </authorList>
    </citation>
    <scope>NUCLEOTIDE SEQUENCE [LARGE SCALE GENOMIC DNA]</scope>
    <source>
        <strain evidence="12">Xu316</strain>
    </source>
</reference>
<dbReference type="eggNOG" id="KOG2273">
    <property type="taxonomic scope" value="Eukaryota"/>
</dbReference>
<dbReference type="PROSITE" id="PS50195">
    <property type="entry name" value="PX"/>
    <property type="match status" value="1"/>
</dbReference>
<dbReference type="Proteomes" id="UP000011777">
    <property type="component" value="Unassembled WGS sequence"/>
</dbReference>
<feature type="region of interest" description="Disordered" evidence="9">
    <location>
        <begin position="1"/>
        <end position="139"/>
    </location>
</feature>
<dbReference type="InterPro" id="IPR001683">
    <property type="entry name" value="PX_dom"/>
</dbReference>
<keyword evidence="5" id="KW-0653">Protein transport</keyword>
<keyword evidence="3" id="KW-0813">Transport</keyword>
<evidence type="ECO:0000256" key="1">
    <source>
        <dbReference type="ARBA" id="ARBA00004481"/>
    </source>
</evidence>
<comment type="caution">
    <text evidence="11">The sequence shown here is derived from an EMBL/GenBank/DDBJ whole genome shotgun (WGS) entry which is preliminary data.</text>
</comment>
<comment type="similarity">
    <text evidence="2">Belongs to the sorting nexin family.</text>
</comment>
<dbReference type="SUPFAM" id="SSF64268">
    <property type="entry name" value="PX domain"/>
    <property type="match status" value="1"/>
</dbReference>
<feature type="compositionally biased region" description="Low complexity" evidence="9">
    <location>
        <begin position="95"/>
        <end position="107"/>
    </location>
</feature>
<feature type="compositionally biased region" description="Acidic residues" evidence="9">
    <location>
        <begin position="108"/>
        <end position="118"/>
    </location>
</feature>
<sequence>MATESENRDNSTIDSSKTMAYSQGHKTTEIVTDETPGASQQPTFVDDEEDNNPFSHHSQGLASLISTKTFNGKLSMKNDRKHKDKSGDQHNQGEDNGTTNNNDNDNVNGDDDDDDDDSLLLYNSASNNDTNTKNKKSSTTGEVFNAVNMNFESRVTKLLKPYTKIKIQITEAGNSNEGMSNSSKKYVVYTIKLINMENSNDDILTRRRYSDFESLRDVLTKIFPLIIIPPIPPKNYFDFSVLNGLVGTNNNNNNESTPTSTASSSGGTNTTTPQSYSYINSTHLNKNKLIEHRKRLLTNFLNNCLEIKQVRSLEFFAKFLDPNANWTDEITLIQSQLPKSIYLSNPENGLKTDPIYVNLPNPSNKNTMSFFKDNKKKLTKKTNKLLNNGSTNGQETGSPNSQTQYISNTSELDEINKRIMANFIGLSNDYTKLGSTFNSFSLILSETTTSDTKKNNDNELNIIFDKIGQVFDRSYITINSLIGELETKFSEPLGEIVQYTTILHYVAKYQSRKLKQKNMLDTEIQEKKKSLDDLLKIEEESSRIENAINSQGKTKNTKYSLDTSKKDQQKQPSAAVPQPPPPAPSSSSSSSTSKFKFPSFKKITQYVSEIIDQNPEQTRKQKIVQLQQKIQVLEKCQDIMLADLSFITDEVNKNIQAFQTKQLQMIYDILLQYNRFLINWAKKNIDIWEEVREEITHI</sequence>
<keyword evidence="8" id="KW-0472">Membrane</keyword>
<dbReference type="InterPro" id="IPR027267">
    <property type="entry name" value="AH/BAR_dom_sf"/>
</dbReference>
<evidence type="ECO:0000256" key="2">
    <source>
        <dbReference type="ARBA" id="ARBA00010883"/>
    </source>
</evidence>
<dbReference type="GO" id="GO:0006914">
    <property type="term" value="P:autophagy"/>
    <property type="evidence" value="ECO:0007669"/>
    <property type="project" value="UniProtKB-KW"/>
</dbReference>
<organism evidence="11 12">
    <name type="scientific">Candida maltosa (strain Xu316)</name>
    <name type="common">Yeast</name>
    <dbReference type="NCBI Taxonomy" id="1245528"/>
    <lineage>
        <taxon>Eukaryota</taxon>
        <taxon>Fungi</taxon>
        <taxon>Dikarya</taxon>
        <taxon>Ascomycota</taxon>
        <taxon>Saccharomycotina</taxon>
        <taxon>Pichiomycetes</taxon>
        <taxon>Debaryomycetaceae</taxon>
        <taxon>Candida/Lodderomyces clade</taxon>
        <taxon>Candida</taxon>
    </lineage>
</organism>
<dbReference type="GO" id="GO:0035091">
    <property type="term" value="F:phosphatidylinositol binding"/>
    <property type="evidence" value="ECO:0007669"/>
    <property type="project" value="InterPro"/>
</dbReference>
<evidence type="ECO:0000256" key="5">
    <source>
        <dbReference type="ARBA" id="ARBA00022927"/>
    </source>
</evidence>
<dbReference type="SMART" id="SM00312">
    <property type="entry name" value="PX"/>
    <property type="match status" value="1"/>
</dbReference>
<proteinExistence type="inferred from homology"/>
<evidence type="ECO:0000256" key="9">
    <source>
        <dbReference type="SAM" id="MobiDB-lite"/>
    </source>
</evidence>
<dbReference type="OrthoDB" id="289314at2759"/>
<dbReference type="OMA" id="CRRMKEV"/>
<dbReference type="PANTHER" id="PTHR46979">
    <property type="entry name" value="SORTING NEXIN-41"/>
    <property type="match status" value="1"/>
</dbReference>
<feature type="region of interest" description="Disordered" evidence="9">
    <location>
        <begin position="546"/>
        <end position="594"/>
    </location>
</feature>
<feature type="compositionally biased region" description="Low complexity" evidence="9">
    <location>
        <begin position="252"/>
        <end position="272"/>
    </location>
</feature>
<dbReference type="GO" id="GO:0015031">
    <property type="term" value="P:protein transport"/>
    <property type="evidence" value="ECO:0007669"/>
    <property type="project" value="UniProtKB-KW"/>
</dbReference>
<feature type="compositionally biased region" description="Polar residues" evidence="9">
    <location>
        <begin position="52"/>
        <end position="72"/>
    </location>
</feature>
<feature type="domain" description="PX" evidence="10">
    <location>
        <begin position="167"/>
        <end position="327"/>
    </location>
</feature>
<evidence type="ECO:0000256" key="8">
    <source>
        <dbReference type="ARBA" id="ARBA00023136"/>
    </source>
</evidence>